<evidence type="ECO:0000313" key="3">
    <source>
        <dbReference type="Proteomes" id="UP000314294"/>
    </source>
</evidence>
<dbReference type="EMBL" id="SRLO01000413">
    <property type="protein sequence ID" value="TNN57122.1"/>
    <property type="molecule type" value="Genomic_DNA"/>
</dbReference>
<protein>
    <submittedName>
        <fullName evidence="2">Uncharacterized protein</fullName>
    </submittedName>
</protein>
<dbReference type="Proteomes" id="UP000314294">
    <property type="component" value="Unassembled WGS sequence"/>
</dbReference>
<keyword evidence="3" id="KW-1185">Reference proteome</keyword>
<evidence type="ECO:0000313" key="2">
    <source>
        <dbReference type="EMBL" id="TNN57122.1"/>
    </source>
</evidence>
<feature type="region of interest" description="Disordered" evidence="1">
    <location>
        <begin position="29"/>
        <end position="59"/>
    </location>
</feature>
<accession>A0A4Z2GWJ7</accession>
<sequence>MFDLQHSSQAPRIRFGGKLSFCSTQERENPAWFSGGGSSLKPAGPDQREDISPVQSVSLKISQSPPLKVTCREDRLNPPDLLTPVHWLRLPR</sequence>
<comment type="caution">
    <text evidence="2">The sequence shown here is derived from an EMBL/GenBank/DDBJ whole genome shotgun (WGS) entry which is preliminary data.</text>
</comment>
<dbReference type="AlphaFoldDB" id="A0A4Z2GWJ7"/>
<proteinExistence type="predicted"/>
<gene>
    <name evidence="2" type="ORF">EYF80_032707</name>
</gene>
<evidence type="ECO:0000256" key="1">
    <source>
        <dbReference type="SAM" id="MobiDB-lite"/>
    </source>
</evidence>
<organism evidence="2 3">
    <name type="scientific">Liparis tanakae</name>
    <name type="common">Tanaka's snailfish</name>
    <dbReference type="NCBI Taxonomy" id="230148"/>
    <lineage>
        <taxon>Eukaryota</taxon>
        <taxon>Metazoa</taxon>
        <taxon>Chordata</taxon>
        <taxon>Craniata</taxon>
        <taxon>Vertebrata</taxon>
        <taxon>Euteleostomi</taxon>
        <taxon>Actinopterygii</taxon>
        <taxon>Neopterygii</taxon>
        <taxon>Teleostei</taxon>
        <taxon>Neoteleostei</taxon>
        <taxon>Acanthomorphata</taxon>
        <taxon>Eupercaria</taxon>
        <taxon>Perciformes</taxon>
        <taxon>Cottioidei</taxon>
        <taxon>Cottales</taxon>
        <taxon>Liparidae</taxon>
        <taxon>Liparis</taxon>
    </lineage>
</organism>
<name>A0A4Z2GWJ7_9TELE</name>
<reference evidence="2 3" key="1">
    <citation type="submission" date="2019-03" db="EMBL/GenBank/DDBJ databases">
        <title>First draft genome of Liparis tanakae, snailfish: a comprehensive survey of snailfish specific genes.</title>
        <authorList>
            <person name="Kim W."/>
            <person name="Song I."/>
            <person name="Jeong J.-H."/>
            <person name="Kim D."/>
            <person name="Kim S."/>
            <person name="Ryu S."/>
            <person name="Song J.Y."/>
            <person name="Lee S.K."/>
        </authorList>
    </citation>
    <scope>NUCLEOTIDE SEQUENCE [LARGE SCALE GENOMIC DNA]</scope>
    <source>
        <tissue evidence="2">Muscle</tissue>
    </source>
</reference>